<proteinExistence type="predicted"/>
<dbReference type="RefSeq" id="WP_350242634.1">
    <property type="nucleotide sequence ID" value="NZ_CP158299.1"/>
</dbReference>
<dbReference type="EMBL" id="CP158299">
    <property type="protein sequence ID" value="XBV84597.1"/>
    <property type="molecule type" value="Genomic_DNA"/>
</dbReference>
<dbReference type="KEGG" id="dsc:ABOD76_14240"/>
<organism evidence="1">
    <name type="scientific">Deinococcus sonorensis KR-87</name>
    <dbReference type="NCBI Taxonomy" id="694439"/>
    <lineage>
        <taxon>Bacteria</taxon>
        <taxon>Thermotogati</taxon>
        <taxon>Deinococcota</taxon>
        <taxon>Deinococci</taxon>
        <taxon>Deinococcales</taxon>
        <taxon>Deinococcaceae</taxon>
        <taxon>Deinococcus</taxon>
    </lineage>
</organism>
<reference evidence="1" key="1">
    <citation type="submission" date="2024-06" db="EMBL/GenBank/DDBJ databases">
        <title>Draft Genome Sequence of Deinococcus sonorensis Type Strain KR-87, a Biofilm Producing Representative of the Genus Deinococcus.</title>
        <authorList>
            <person name="Boren L.S."/>
            <person name="Grosso R.A."/>
            <person name="Hugenberg-Cox A.N."/>
            <person name="Hill J.T.E."/>
            <person name="Albert C.M."/>
            <person name="Tuohy J.M."/>
        </authorList>
    </citation>
    <scope>NUCLEOTIDE SEQUENCE</scope>
    <source>
        <strain evidence="1">KR-87</strain>
    </source>
</reference>
<gene>
    <name evidence="1" type="ORF">ABOD76_14240</name>
</gene>
<dbReference type="AlphaFoldDB" id="A0AAU7U814"/>
<protein>
    <submittedName>
        <fullName evidence="1">Uncharacterized protein</fullName>
    </submittedName>
</protein>
<evidence type="ECO:0000313" key="1">
    <source>
        <dbReference type="EMBL" id="XBV84597.1"/>
    </source>
</evidence>
<name>A0AAU7U814_9DEIO</name>
<sequence>MTEAKTATLRIDWHQKAAVAQVQLRHVTAPEEQHLKHTGWQYMSKMWLYTITRRRNMDDIEQQALEMLSELYEMVRDYAPDSFQIIQDREMTYTIEEVKAFGRTTLQA</sequence>
<accession>A0AAU7U814</accession>